<dbReference type="CDD" id="cd00408">
    <property type="entry name" value="DHDPS-like"/>
    <property type="match status" value="1"/>
</dbReference>
<dbReference type="Pfam" id="PF00701">
    <property type="entry name" value="DHDPS"/>
    <property type="match status" value="1"/>
</dbReference>
<feature type="binding site" evidence="4">
    <location>
        <position position="211"/>
    </location>
    <ligand>
        <name>pyruvate</name>
        <dbReference type="ChEBI" id="CHEBI:15361"/>
    </ligand>
</feature>
<gene>
    <name evidence="5" type="ORF">DES41_11046</name>
</gene>
<proteinExistence type="inferred from homology"/>
<keyword evidence="1 2" id="KW-0456">Lyase</keyword>
<evidence type="ECO:0000313" key="5">
    <source>
        <dbReference type="EMBL" id="RCW66682.1"/>
    </source>
</evidence>
<evidence type="ECO:0000256" key="2">
    <source>
        <dbReference type="PIRNR" id="PIRNR001365"/>
    </source>
</evidence>
<name>A0A368XFD2_9BURK</name>
<comment type="similarity">
    <text evidence="2">Belongs to the DapA family.</text>
</comment>
<dbReference type="PANTHER" id="PTHR12128:SF67">
    <property type="entry name" value="BLR3884 PROTEIN"/>
    <property type="match status" value="1"/>
</dbReference>
<dbReference type="PANTHER" id="PTHR12128">
    <property type="entry name" value="DIHYDRODIPICOLINATE SYNTHASE"/>
    <property type="match status" value="1"/>
</dbReference>
<dbReference type="GO" id="GO:0008840">
    <property type="term" value="F:4-hydroxy-tetrahydrodipicolinate synthase activity"/>
    <property type="evidence" value="ECO:0007669"/>
    <property type="project" value="TreeGrafter"/>
</dbReference>
<dbReference type="InterPro" id="IPR002220">
    <property type="entry name" value="DapA-like"/>
</dbReference>
<evidence type="ECO:0000256" key="4">
    <source>
        <dbReference type="PIRSR" id="PIRSR001365-2"/>
    </source>
</evidence>
<dbReference type="OrthoDB" id="199953at2"/>
<evidence type="ECO:0000313" key="6">
    <source>
        <dbReference type="Proteomes" id="UP000252884"/>
    </source>
</evidence>
<feature type="active site" description="Proton donor/acceptor" evidence="3">
    <location>
        <position position="140"/>
    </location>
</feature>
<keyword evidence="6" id="KW-1185">Reference proteome</keyword>
<dbReference type="InterPro" id="IPR013785">
    <property type="entry name" value="Aldolase_TIM"/>
</dbReference>
<accession>A0A368XFD2</accession>
<reference evidence="5 6" key="1">
    <citation type="submission" date="2018-07" db="EMBL/GenBank/DDBJ databases">
        <title>Genomic Encyclopedia of Type Strains, Phase IV (KMG-IV): sequencing the most valuable type-strain genomes for metagenomic binning, comparative biology and taxonomic classification.</title>
        <authorList>
            <person name="Goeker M."/>
        </authorList>
    </citation>
    <scope>NUCLEOTIDE SEQUENCE [LARGE SCALE GENOMIC DNA]</scope>
    <source>
        <strain evidence="5 6">DSM 21634</strain>
    </source>
</reference>
<dbReference type="Gene3D" id="3.20.20.70">
    <property type="entry name" value="Aldolase class I"/>
    <property type="match status" value="1"/>
</dbReference>
<dbReference type="SMART" id="SM01130">
    <property type="entry name" value="DHDPS"/>
    <property type="match status" value="1"/>
</dbReference>
<protein>
    <submittedName>
        <fullName evidence="5">4-hydroxy-tetrahydrodipicolinate synthase</fullName>
    </submittedName>
</protein>
<evidence type="ECO:0000256" key="1">
    <source>
        <dbReference type="ARBA" id="ARBA00023239"/>
    </source>
</evidence>
<feature type="active site" description="Schiff-base intermediate with substrate" evidence="3">
    <location>
        <position position="170"/>
    </location>
</feature>
<organism evidence="5 6">
    <name type="scientific">Pseudorhodoferax soli</name>
    <dbReference type="NCBI Taxonomy" id="545864"/>
    <lineage>
        <taxon>Bacteria</taxon>
        <taxon>Pseudomonadati</taxon>
        <taxon>Pseudomonadota</taxon>
        <taxon>Betaproteobacteria</taxon>
        <taxon>Burkholderiales</taxon>
        <taxon>Comamonadaceae</taxon>
    </lineage>
</organism>
<dbReference type="AlphaFoldDB" id="A0A368XFD2"/>
<dbReference type="SUPFAM" id="SSF51569">
    <property type="entry name" value="Aldolase"/>
    <property type="match status" value="1"/>
</dbReference>
<comment type="caution">
    <text evidence="5">The sequence shown here is derived from an EMBL/GenBank/DDBJ whole genome shotgun (WGS) entry which is preliminary data.</text>
</comment>
<dbReference type="RefSeq" id="WP_114471204.1">
    <property type="nucleotide sequence ID" value="NZ_QPJK01000010.1"/>
</dbReference>
<dbReference type="PIRSF" id="PIRSF001365">
    <property type="entry name" value="DHDPS"/>
    <property type="match status" value="1"/>
</dbReference>
<sequence>MTHAITGLWPALATAFTASGAVDTARTLAQARRMLAAGSEGITPFGTTGEGPALTVAERQALLEALLADGVRPDQLIVCTTACAMGDAITLGRHAIALGCTRQLYMPAFYFNHPRDAGVVDAVSQMVRGIGSDALRVLLYQFPSLSNVGFSHAAIATLADAHPGVVVGIKDSTGDRAHSLALVKAFPQLGTLVGAELDVAPVMLQGGAGSVNGLANLAPHLMRRVVSRPAEVSAADQTLMQGLLALLGVRPNMPFVSAYKTALAEQLGDDGWLHVRAPLSPLESTEAQAVRAAYRALGQDVATL</sequence>
<dbReference type="EMBL" id="QPJK01000010">
    <property type="protein sequence ID" value="RCW66682.1"/>
    <property type="molecule type" value="Genomic_DNA"/>
</dbReference>
<dbReference type="PRINTS" id="PR00146">
    <property type="entry name" value="DHPICSNTHASE"/>
</dbReference>
<feature type="binding site" evidence="4">
    <location>
        <position position="48"/>
    </location>
    <ligand>
        <name>pyruvate</name>
        <dbReference type="ChEBI" id="CHEBI:15361"/>
    </ligand>
</feature>
<evidence type="ECO:0000256" key="3">
    <source>
        <dbReference type="PIRSR" id="PIRSR001365-1"/>
    </source>
</evidence>
<dbReference type="Proteomes" id="UP000252884">
    <property type="component" value="Unassembled WGS sequence"/>
</dbReference>